<gene>
    <name evidence="2" type="ORF">PGLA_05695</name>
</gene>
<dbReference type="Proteomes" id="UP000076967">
    <property type="component" value="Unassembled WGS sequence"/>
</dbReference>
<organism evidence="2 3">
    <name type="scientific">Paenibacillus glacialis</name>
    <dbReference type="NCBI Taxonomy" id="494026"/>
    <lineage>
        <taxon>Bacteria</taxon>
        <taxon>Bacillati</taxon>
        <taxon>Bacillota</taxon>
        <taxon>Bacilli</taxon>
        <taxon>Bacillales</taxon>
        <taxon>Paenibacillaceae</taxon>
        <taxon>Paenibacillus</taxon>
    </lineage>
</organism>
<dbReference type="STRING" id="494026.PGLA_05695"/>
<protein>
    <submittedName>
        <fullName evidence="2">Uncharacterized protein</fullName>
    </submittedName>
</protein>
<comment type="caution">
    <text evidence="2">The sequence shown here is derived from an EMBL/GenBank/DDBJ whole genome shotgun (WGS) entry which is preliminary data.</text>
</comment>
<evidence type="ECO:0000313" key="3">
    <source>
        <dbReference type="Proteomes" id="UP000076967"/>
    </source>
</evidence>
<dbReference type="EMBL" id="LVJH01000007">
    <property type="protein sequence ID" value="OAB44164.1"/>
    <property type="molecule type" value="Genomic_DNA"/>
</dbReference>
<dbReference type="RefSeq" id="WP_068530049.1">
    <property type="nucleotide sequence ID" value="NZ_LVJH01000007.1"/>
</dbReference>
<proteinExistence type="predicted"/>
<sequence>MGGRADLFMMAIIGILIIIGIISLLMRWYQKPIIDRSLNIPFNDYIPEHPAVDFLQSKGFEVMGGRIKIPLYFEVDHEDYFSRLFIDYVVTDEEGAVYLVKTAKKRLPLEWTGSSLRDRLLPYFLLYPDCAGVLYMDLNEREIRHIYFEWDEEEWNGYDS</sequence>
<keyword evidence="1" id="KW-0812">Transmembrane</keyword>
<feature type="transmembrane region" description="Helical" evidence="1">
    <location>
        <begin position="7"/>
        <end position="29"/>
    </location>
</feature>
<keyword evidence="3" id="KW-1185">Reference proteome</keyword>
<name>A0A168M376_9BACL</name>
<keyword evidence="1" id="KW-0472">Membrane</keyword>
<dbReference type="AlphaFoldDB" id="A0A168M376"/>
<dbReference type="OrthoDB" id="2988117at2"/>
<keyword evidence="1" id="KW-1133">Transmembrane helix</keyword>
<reference evidence="2 3" key="1">
    <citation type="submission" date="2016-03" db="EMBL/GenBank/DDBJ databases">
        <title>Draft genome sequence of Paenibacillus glacialis DSM 22343.</title>
        <authorList>
            <person name="Shin S.-K."/>
            <person name="Yi H."/>
        </authorList>
    </citation>
    <scope>NUCLEOTIDE SEQUENCE [LARGE SCALE GENOMIC DNA]</scope>
    <source>
        <strain evidence="2 3">DSM 22343</strain>
    </source>
</reference>
<accession>A0A168M376</accession>
<evidence type="ECO:0000256" key="1">
    <source>
        <dbReference type="SAM" id="Phobius"/>
    </source>
</evidence>
<evidence type="ECO:0000313" key="2">
    <source>
        <dbReference type="EMBL" id="OAB44164.1"/>
    </source>
</evidence>